<protein>
    <submittedName>
        <fullName evidence="3">DUF4350 domain-containing protein</fullName>
    </submittedName>
</protein>
<comment type="caution">
    <text evidence="3">The sequence shown here is derived from an EMBL/GenBank/DDBJ whole genome shotgun (WGS) entry which is preliminary data.</text>
</comment>
<feature type="domain" description="ABC-type uncharacterised transport system" evidence="2">
    <location>
        <begin position="82"/>
        <end position="191"/>
    </location>
</feature>
<keyword evidence="4" id="KW-1185">Reference proteome</keyword>
<name>A0ABW4MAJ0_9SPHN</name>
<dbReference type="Pfam" id="PF09822">
    <property type="entry name" value="ABC_transp_aux"/>
    <property type="match status" value="1"/>
</dbReference>
<reference evidence="4" key="1">
    <citation type="journal article" date="2019" name="Int. J. Syst. Evol. Microbiol.">
        <title>The Global Catalogue of Microorganisms (GCM) 10K type strain sequencing project: providing services to taxonomists for standard genome sequencing and annotation.</title>
        <authorList>
            <consortium name="The Broad Institute Genomics Platform"/>
            <consortium name="The Broad Institute Genome Sequencing Center for Infectious Disease"/>
            <person name="Wu L."/>
            <person name="Ma J."/>
        </authorList>
    </citation>
    <scope>NUCLEOTIDE SEQUENCE [LARGE SCALE GENOMIC DNA]</scope>
    <source>
        <strain evidence="4">CGMCC 1.12449</strain>
    </source>
</reference>
<dbReference type="InterPro" id="IPR019196">
    <property type="entry name" value="ABC_transp_unknown"/>
</dbReference>
<dbReference type="EMBL" id="JBHUEL010000002">
    <property type="protein sequence ID" value="MFD1765402.1"/>
    <property type="molecule type" value="Genomic_DNA"/>
</dbReference>
<feature type="transmembrane region" description="Helical" evidence="1">
    <location>
        <begin position="7"/>
        <end position="26"/>
    </location>
</feature>
<gene>
    <name evidence="3" type="ORF">ACFSAG_00925</name>
</gene>
<evidence type="ECO:0000313" key="4">
    <source>
        <dbReference type="Proteomes" id="UP001597215"/>
    </source>
</evidence>
<evidence type="ECO:0000313" key="3">
    <source>
        <dbReference type="EMBL" id="MFD1765402.1"/>
    </source>
</evidence>
<keyword evidence="1" id="KW-0472">Membrane</keyword>
<keyword evidence="1" id="KW-0812">Transmembrane</keyword>
<evidence type="ECO:0000256" key="1">
    <source>
        <dbReference type="SAM" id="Phobius"/>
    </source>
</evidence>
<organism evidence="3 4">
    <name type="scientific">Sphingorhabdus buctiana</name>
    <dbReference type="NCBI Taxonomy" id="1508805"/>
    <lineage>
        <taxon>Bacteria</taxon>
        <taxon>Pseudomonadati</taxon>
        <taxon>Pseudomonadota</taxon>
        <taxon>Alphaproteobacteria</taxon>
        <taxon>Sphingomonadales</taxon>
        <taxon>Sphingomonadaceae</taxon>
        <taxon>Sphingorhabdus</taxon>
    </lineage>
</organism>
<sequence>MVLRNRALPALLLITLNVGIAIVWWWQSRSQPVQDRPMVMMSSIDLQWGSADLGAVARGEGKSDPLFVRLDQDRQIIMVDNVAQLQAAKAKVAMLVQPRPFTPEELARLDHWVQAGGRLLFFADPALQWPSELPFGDPARPLFTSMHSPLFAHWGLELVLPIDPDATTSETEAKVGKQQLRTISPGQWLALKSGSGNCRIAEGGLVAECRPGKGQVILVADADLLHSALWQSALPGGDSSPNMDWTMQLLDRLERGRRLVGQRGEILE</sequence>
<proteinExistence type="predicted"/>
<accession>A0ABW4MAJ0</accession>
<dbReference type="Proteomes" id="UP001597215">
    <property type="component" value="Unassembled WGS sequence"/>
</dbReference>
<evidence type="ECO:0000259" key="2">
    <source>
        <dbReference type="Pfam" id="PF09822"/>
    </source>
</evidence>
<keyword evidence="1" id="KW-1133">Transmembrane helix</keyword>